<accession>A0A6J7GKV8</accession>
<dbReference type="Gene3D" id="1.20.1740.10">
    <property type="entry name" value="Amino acid/polyamine transporter I"/>
    <property type="match status" value="1"/>
</dbReference>
<evidence type="ECO:0000313" key="7">
    <source>
        <dbReference type="EMBL" id="CAB4907724.1"/>
    </source>
</evidence>
<dbReference type="EMBL" id="CAFBMR010000013">
    <property type="protein sequence ID" value="CAB4907724.1"/>
    <property type="molecule type" value="Genomic_DNA"/>
</dbReference>
<sequence>MAISEKQMLGGSGRKLSLVDVVAQSVGLLGPVFSIAFLVPLIVGLISVTGKGAGVAAPLAILIAGIGILCVAWIIGAYARKIHAAGALYDYVTDGLGTKIGGAAGWLYYLGITVLGGGLLVLIAGTIHDTLAAEFGFEGIPILAWEIILLILVGVVMFFGVALSTRAQLILAFVSILTVLIFAIYVIAQVGGKNDVGQAFSVSSAPDGWSGLLFGMVYAVLIFTGFETAANLGEETANPKRHIPRAVILSVVLVIAFYLIVSYAQVAGYGFNLDAMGLNAAAPLFGLAAPVEAGGYGGVWIARLLELVVVLDMLAVLIGIAVAGSRGVFAMARDERLPRGLSKVSRRGTPLNAGIVVLVIFAVFVIINEWTELFAIPDFPHYFAVFSWGSSFGGLALASIYLLVCIGAFRGLRGSSKYGLIVVTAIVGIVITAAAVFGAVYQVPAPTIYAVYGVAIVFILGLILAFIVKGSVRTTTTFDELRASEQGPQKL</sequence>
<dbReference type="PANTHER" id="PTHR42770">
    <property type="entry name" value="AMINO ACID TRANSPORTER-RELATED"/>
    <property type="match status" value="1"/>
</dbReference>
<feature type="transmembrane region" description="Helical" evidence="5">
    <location>
        <begin position="382"/>
        <end position="406"/>
    </location>
</feature>
<evidence type="ECO:0000256" key="1">
    <source>
        <dbReference type="ARBA" id="ARBA00004141"/>
    </source>
</evidence>
<comment type="subcellular location">
    <subcellularLocation>
        <location evidence="1">Membrane</location>
        <topology evidence="1">Multi-pass membrane protein</topology>
    </subcellularLocation>
</comment>
<evidence type="ECO:0000256" key="4">
    <source>
        <dbReference type="ARBA" id="ARBA00023136"/>
    </source>
</evidence>
<dbReference type="InterPro" id="IPR050367">
    <property type="entry name" value="APC_superfamily"/>
</dbReference>
<evidence type="ECO:0000259" key="6">
    <source>
        <dbReference type="Pfam" id="PF00324"/>
    </source>
</evidence>
<feature type="transmembrane region" description="Helical" evidence="5">
    <location>
        <begin position="350"/>
        <end position="370"/>
    </location>
</feature>
<evidence type="ECO:0000256" key="3">
    <source>
        <dbReference type="ARBA" id="ARBA00022989"/>
    </source>
</evidence>
<evidence type="ECO:0000256" key="2">
    <source>
        <dbReference type="ARBA" id="ARBA00022692"/>
    </source>
</evidence>
<keyword evidence="4 5" id="KW-0472">Membrane</keyword>
<protein>
    <submittedName>
        <fullName evidence="7">Unannotated protein</fullName>
    </submittedName>
</protein>
<feature type="domain" description="Amino acid permease/ SLC12A" evidence="6">
    <location>
        <begin position="40"/>
        <end position="479"/>
    </location>
</feature>
<feature type="transmembrane region" description="Helical" evidence="5">
    <location>
        <begin position="447"/>
        <end position="468"/>
    </location>
</feature>
<name>A0A6J7GKV8_9ZZZZ</name>
<feature type="transmembrane region" description="Helical" evidence="5">
    <location>
        <begin position="418"/>
        <end position="441"/>
    </location>
</feature>
<feature type="transmembrane region" description="Helical" evidence="5">
    <location>
        <begin position="246"/>
        <end position="266"/>
    </location>
</feature>
<dbReference type="GO" id="GO:0016020">
    <property type="term" value="C:membrane"/>
    <property type="evidence" value="ECO:0007669"/>
    <property type="project" value="UniProtKB-SubCell"/>
</dbReference>
<feature type="transmembrane region" description="Helical" evidence="5">
    <location>
        <begin position="55"/>
        <end position="79"/>
    </location>
</feature>
<feature type="transmembrane region" description="Helical" evidence="5">
    <location>
        <begin position="169"/>
        <end position="188"/>
    </location>
</feature>
<dbReference type="InterPro" id="IPR004841">
    <property type="entry name" value="AA-permease/SLC12A_dom"/>
</dbReference>
<reference evidence="7" key="1">
    <citation type="submission" date="2020-05" db="EMBL/GenBank/DDBJ databases">
        <authorList>
            <person name="Chiriac C."/>
            <person name="Salcher M."/>
            <person name="Ghai R."/>
            <person name="Kavagutti S V."/>
        </authorList>
    </citation>
    <scope>NUCLEOTIDE SEQUENCE</scope>
</reference>
<keyword evidence="3 5" id="KW-1133">Transmembrane helix</keyword>
<dbReference type="Pfam" id="PF00324">
    <property type="entry name" value="AA_permease"/>
    <property type="match status" value="1"/>
</dbReference>
<feature type="transmembrane region" description="Helical" evidence="5">
    <location>
        <begin position="21"/>
        <end position="43"/>
    </location>
</feature>
<keyword evidence="2 5" id="KW-0812">Transmembrane</keyword>
<dbReference type="PIRSF" id="PIRSF006060">
    <property type="entry name" value="AA_transporter"/>
    <property type="match status" value="1"/>
</dbReference>
<feature type="transmembrane region" description="Helical" evidence="5">
    <location>
        <begin position="208"/>
        <end position="226"/>
    </location>
</feature>
<evidence type="ECO:0000256" key="5">
    <source>
        <dbReference type="SAM" id="Phobius"/>
    </source>
</evidence>
<proteinExistence type="predicted"/>
<gene>
    <name evidence="7" type="ORF">UFOPK3610_00558</name>
</gene>
<dbReference type="AlphaFoldDB" id="A0A6J7GKV8"/>
<feature type="transmembrane region" description="Helical" evidence="5">
    <location>
        <begin position="307"/>
        <end position="329"/>
    </location>
</feature>
<dbReference type="PANTHER" id="PTHR42770:SF7">
    <property type="entry name" value="MEMBRANE PROTEIN"/>
    <property type="match status" value="1"/>
</dbReference>
<organism evidence="7">
    <name type="scientific">freshwater metagenome</name>
    <dbReference type="NCBI Taxonomy" id="449393"/>
    <lineage>
        <taxon>unclassified sequences</taxon>
        <taxon>metagenomes</taxon>
        <taxon>ecological metagenomes</taxon>
    </lineage>
</organism>
<feature type="transmembrane region" description="Helical" evidence="5">
    <location>
        <begin position="139"/>
        <end position="162"/>
    </location>
</feature>
<feature type="transmembrane region" description="Helical" evidence="5">
    <location>
        <begin position="106"/>
        <end position="127"/>
    </location>
</feature>
<dbReference type="GO" id="GO:0055085">
    <property type="term" value="P:transmembrane transport"/>
    <property type="evidence" value="ECO:0007669"/>
    <property type="project" value="InterPro"/>
</dbReference>